<dbReference type="Proteomes" id="UP000248714">
    <property type="component" value="Unassembled WGS sequence"/>
</dbReference>
<protein>
    <submittedName>
        <fullName evidence="2">Uncharacterized protein</fullName>
    </submittedName>
</protein>
<reference evidence="2 4" key="1">
    <citation type="submission" date="2018-05" db="EMBL/GenBank/DDBJ databases">
        <title>Genomic Encyclopedia of Type Strains, Phase IV (KMG-IV): sequencing the most valuable type-strain genomes for metagenomic binning, comparative biology and taxonomic classification.</title>
        <authorList>
            <person name="Goeker M."/>
        </authorList>
    </citation>
    <scope>NUCLEOTIDE SEQUENCE [LARGE SCALE GENOMIC DNA]</scope>
    <source>
        <strain evidence="3 5">DSM 45479</strain>
        <strain evidence="2 4">DSM 45480</strain>
    </source>
</reference>
<dbReference type="AlphaFoldDB" id="A0A316IFY8"/>
<gene>
    <name evidence="3" type="ORF">C8D87_109344</name>
    <name evidence="2" type="ORF">C8D88_102449</name>
</gene>
<accession>A0A316IFY8</accession>
<sequence length="34" mass="3782">MLEAVGAVIGVVGLVLTIHYARKAEQMNLMRKRL</sequence>
<evidence type="ECO:0000313" key="2">
    <source>
        <dbReference type="EMBL" id="PWK89178.1"/>
    </source>
</evidence>
<dbReference type="Proteomes" id="UP000246005">
    <property type="component" value="Unassembled WGS sequence"/>
</dbReference>
<evidence type="ECO:0000313" key="5">
    <source>
        <dbReference type="Proteomes" id="UP000248714"/>
    </source>
</evidence>
<comment type="caution">
    <text evidence="2">The sequence shown here is derived from an EMBL/GenBank/DDBJ whole genome shotgun (WGS) entry which is preliminary data.</text>
</comment>
<evidence type="ECO:0000256" key="1">
    <source>
        <dbReference type="SAM" id="Phobius"/>
    </source>
</evidence>
<organism evidence="2 4">
    <name type="scientific">Lentzea atacamensis</name>
    <dbReference type="NCBI Taxonomy" id="531938"/>
    <lineage>
        <taxon>Bacteria</taxon>
        <taxon>Bacillati</taxon>
        <taxon>Actinomycetota</taxon>
        <taxon>Actinomycetes</taxon>
        <taxon>Pseudonocardiales</taxon>
        <taxon>Pseudonocardiaceae</taxon>
        <taxon>Lentzea</taxon>
    </lineage>
</organism>
<feature type="transmembrane region" description="Helical" evidence="1">
    <location>
        <begin position="6"/>
        <end position="22"/>
    </location>
</feature>
<proteinExistence type="predicted"/>
<dbReference type="EMBL" id="QGHB01000002">
    <property type="protein sequence ID" value="PWK89178.1"/>
    <property type="molecule type" value="Genomic_DNA"/>
</dbReference>
<keyword evidence="1" id="KW-1133">Transmembrane helix</keyword>
<name>A0A316IFY8_9PSEU</name>
<evidence type="ECO:0000313" key="3">
    <source>
        <dbReference type="EMBL" id="RAS61897.1"/>
    </source>
</evidence>
<keyword evidence="5" id="KW-1185">Reference proteome</keyword>
<keyword evidence="1" id="KW-0812">Transmembrane</keyword>
<evidence type="ECO:0000313" key="4">
    <source>
        <dbReference type="Proteomes" id="UP000246005"/>
    </source>
</evidence>
<keyword evidence="1" id="KW-0472">Membrane</keyword>
<dbReference type="EMBL" id="QLTT01000009">
    <property type="protein sequence ID" value="RAS61897.1"/>
    <property type="molecule type" value="Genomic_DNA"/>
</dbReference>